<evidence type="ECO:0000313" key="5">
    <source>
        <dbReference type="Proteomes" id="UP000235114"/>
    </source>
</evidence>
<dbReference type="PANTHER" id="PTHR36432:SF1">
    <property type="entry name" value="STAGE V SPORULATION PROTEIN T"/>
    <property type="match status" value="1"/>
</dbReference>
<evidence type="ECO:0000313" key="3">
    <source>
        <dbReference type="EMBL" id="PLS00783.1"/>
    </source>
</evidence>
<reference evidence="2 4" key="1">
    <citation type="submission" date="2017-11" db="EMBL/GenBank/DDBJ databases">
        <title>Comparitive Functional Genomics of Dry Heat Resistant strains isolated from the Viking Spacecraft.</title>
        <authorList>
            <person name="Seuylemezian A."/>
            <person name="Cooper K."/>
            <person name="Vaishampayan P."/>
        </authorList>
    </citation>
    <scope>NUCLEOTIDE SEQUENCE [LARGE SCALE GENOMIC DNA]</scope>
    <source>
        <strain evidence="2 4">M4.6</strain>
    </source>
</reference>
<sequence>MKATGIVRKIDDLGRVTIPKEIRLSQEWPEGTPMEMFMTSDGMVLRKYRAANQEATEVLLELQALLHPATSPEAQESIQKAIDLIKQK</sequence>
<proteinExistence type="predicted"/>
<dbReference type="AlphaFoldDB" id="A0A2N5GPJ3"/>
<name>A0A2N5GPJ3_9BACI</name>
<dbReference type="Proteomes" id="UP000234951">
    <property type="component" value="Unassembled WGS sequence"/>
</dbReference>
<dbReference type="RefSeq" id="WP_101576280.1">
    <property type="nucleotide sequence ID" value="NZ_PGVA01000012.1"/>
</dbReference>
<evidence type="ECO:0000313" key="4">
    <source>
        <dbReference type="Proteomes" id="UP000234951"/>
    </source>
</evidence>
<evidence type="ECO:0000313" key="2">
    <source>
        <dbReference type="EMBL" id="PLR84631.1"/>
    </source>
</evidence>
<dbReference type="InterPro" id="IPR037914">
    <property type="entry name" value="SpoVT-AbrB_sf"/>
</dbReference>
<dbReference type="EMBL" id="PGVD01000003">
    <property type="protein sequence ID" value="PLS00783.1"/>
    <property type="molecule type" value="Genomic_DNA"/>
</dbReference>
<dbReference type="InterPro" id="IPR007159">
    <property type="entry name" value="SpoVT-AbrB_dom"/>
</dbReference>
<accession>A0A2N5GPJ3</accession>
<protein>
    <submittedName>
        <fullName evidence="2">AbrB family transcriptional regulator</fullName>
    </submittedName>
</protein>
<dbReference type="GO" id="GO:0003677">
    <property type="term" value="F:DNA binding"/>
    <property type="evidence" value="ECO:0007669"/>
    <property type="project" value="InterPro"/>
</dbReference>
<dbReference type="EMBL" id="PGVA01000012">
    <property type="protein sequence ID" value="PLR84631.1"/>
    <property type="molecule type" value="Genomic_DNA"/>
</dbReference>
<gene>
    <name evidence="2" type="ORF">CU635_06035</name>
    <name evidence="3" type="ORF">CVD25_00930</name>
</gene>
<reference evidence="3 5" key="2">
    <citation type="submission" date="2017-12" db="EMBL/GenBank/DDBJ databases">
        <title>Comparative Functional Genomics of Dry Heat Resistant strains isolated from the Viking Spacecraft.</title>
        <authorList>
            <person name="Seuylemezian A."/>
            <person name="Cooper K."/>
            <person name="Vaishampayan P."/>
        </authorList>
    </citation>
    <scope>NUCLEOTIDE SEQUENCE [LARGE SCALE GENOMIC DNA]</scope>
    <source>
        <strain evidence="3 5">ATCC 29669</strain>
    </source>
</reference>
<dbReference type="NCBIfam" id="TIGR01439">
    <property type="entry name" value="lp_hng_hel_AbrB"/>
    <property type="match status" value="1"/>
</dbReference>
<dbReference type="OrthoDB" id="9782993at2"/>
<keyword evidence="5" id="KW-1185">Reference proteome</keyword>
<comment type="caution">
    <text evidence="2">The sequence shown here is derived from an EMBL/GenBank/DDBJ whole genome shotgun (WGS) entry which is preliminary data.</text>
</comment>
<dbReference type="SMART" id="SM00966">
    <property type="entry name" value="SpoVT_AbrB"/>
    <property type="match status" value="1"/>
</dbReference>
<evidence type="ECO:0000259" key="1">
    <source>
        <dbReference type="SMART" id="SM00966"/>
    </source>
</evidence>
<dbReference type="PANTHER" id="PTHR36432">
    <property type="match status" value="1"/>
</dbReference>
<dbReference type="Pfam" id="PF04014">
    <property type="entry name" value="MazE_antitoxin"/>
    <property type="match status" value="1"/>
</dbReference>
<feature type="domain" description="SpoVT-AbrB" evidence="1">
    <location>
        <begin position="8"/>
        <end position="51"/>
    </location>
</feature>
<dbReference type="SUPFAM" id="SSF89447">
    <property type="entry name" value="AbrB/MazE/MraZ-like"/>
    <property type="match status" value="1"/>
</dbReference>
<dbReference type="Proteomes" id="UP000235114">
    <property type="component" value="Unassembled WGS sequence"/>
</dbReference>
<dbReference type="InterPro" id="IPR052731">
    <property type="entry name" value="B_subtilis_Trans_State_Reg"/>
</dbReference>
<dbReference type="Gene3D" id="2.10.260.10">
    <property type="match status" value="1"/>
</dbReference>
<organism evidence="2 4">
    <name type="scientific">Bacillus canaveralius</name>
    <dbReference type="NCBI Taxonomy" id="1403243"/>
    <lineage>
        <taxon>Bacteria</taxon>
        <taxon>Bacillati</taxon>
        <taxon>Bacillota</taxon>
        <taxon>Bacilli</taxon>
        <taxon>Bacillales</taxon>
        <taxon>Bacillaceae</taxon>
        <taxon>Bacillus</taxon>
    </lineage>
</organism>